<feature type="transmembrane region" description="Helical" evidence="6">
    <location>
        <begin position="423"/>
        <end position="447"/>
    </location>
</feature>
<comment type="subcellular location">
    <subcellularLocation>
        <location evidence="1">Membrane</location>
        <topology evidence="1">Multi-pass membrane protein</topology>
    </subcellularLocation>
</comment>
<sequence>MPMNESSQLAQLAPARDIGAVSASPRAVEEPGRPALFRAYMTLSILILAYIISLVDRQVMALMVGPIKQSLQIDDVQIGLLQGFSFALFYCILGLPLGRVADKSSRRVLIAAGMAFWSAATVACAFAETFGELFLARMCVGIGEAALAPAAYSLLADLFPGKRLVRANALFSMGAMLGGSLALLVGGTALDYASKFAGHALGGQFSAWQLVFIAVGLPGILLTVVLLAAVREPKRLDDSPLPTVREAYGQIWALRRHLTPLYTCAALLSIVMFANLGWLPSHFIRTYHMTPSATGQGLGIALVLGSVAGTFLGPTLTNWLLRKGYADAHMRTVLIASVLILVPLFGPMLETPRGALVAAFFYFLVQNSYFGAITASAQMVTPNRVRAINSGILFLLMNLIGLGGASVVVAWVSVHVFGGQANAIGHAIILVCTLASLASAIVAAATLKRYRAAPLTVVQGASR</sequence>
<evidence type="ECO:0000259" key="7">
    <source>
        <dbReference type="PROSITE" id="PS50850"/>
    </source>
</evidence>
<evidence type="ECO:0000256" key="5">
    <source>
        <dbReference type="ARBA" id="ARBA00023136"/>
    </source>
</evidence>
<dbReference type="AlphaFoldDB" id="A0A5P2H2H0"/>
<dbReference type="Proteomes" id="UP000322822">
    <property type="component" value="Chromosome 1"/>
</dbReference>
<dbReference type="Pfam" id="PF07690">
    <property type="entry name" value="MFS_1"/>
    <property type="match status" value="1"/>
</dbReference>
<feature type="domain" description="Major facilitator superfamily (MFS) profile" evidence="7">
    <location>
        <begin position="42"/>
        <end position="451"/>
    </location>
</feature>
<dbReference type="PROSITE" id="PS50850">
    <property type="entry name" value="MFS"/>
    <property type="match status" value="1"/>
</dbReference>
<evidence type="ECO:0000313" key="9">
    <source>
        <dbReference type="Proteomes" id="UP000322822"/>
    </source>
</evidence>
<feature type="transmembrane region" description="Helical" evidence="6">
    <location>
        <begin position="108"/>
        <end position="128"/>
    </location>
</feature>
<dbReference type="SUPFAM" id="SSF103473">
    <property type="entry name" value="MFS general substrate transporter"/>
    <property type="match status" value="1"/>
</dbReference>
<feature type="transmembrane region" description="Helical" evidence="6">
    <location>
        <begin position="35"/>
        <end position="56"/>
    </location>
</feature>
<evidence type="ECO:0000256" key="6">
    <source>
        <dbReference type="SAM" id="Phobius"/>
    </source>
</evidence>
<evidence type="ECO:0000313" key="8">
    <source>
        <dbReference type="EMBL" id="QET01703.1"/>
    </source>
</evidence>
<feature type="transmembrane region" description="Helical" evidence="6">
    <location>
        <begin position="260"/>
        <end position="278"/>
    </location>
</feature>
<evidence type="ECO:0000256" key="1">
    <source>
        <dbReference type="ARBA" id="ARBA00004141"/>
    </source>
</evidence>
<dbReference type="InterPro" id="IPR036259">
    <property type="entry name" value="MFS_trans_sf"/>
</dbReference>
<name>A0A5P2H2H0_9BURK</name>
<evidence type="ECO:0000256" key="2">
    <source>
        <dbReference type="ARBA" id="ARBA00022448"/>
    </source>
</evidence>
<dbReference type="OrthoDB" id="7002695at2"/>
<feature type="transmembrane region" description="Helical" evidence="6">
    <location>
        <begin position="76"/>
        <end position="96"/>
    </location>
</feature>
<dbReference type="GO" id="GO:0022857">
    <property type="term" value="F:transmembrane transporter activity"/>
    <property type="evidence" value="ECO:0007669"/>
    <property type="project" value="InterPro"/>
</dbReference>
<keyword evidence="4 6" id="KW-1133">Transmembrane helix</keyword>
<dbReference type="InterPro" id="IPR020846">
    <property type="entry name" value="MFS_dom"/>
</dbReference>
<feature type="transmembrane region" description="Helical" evidence="6">
    <location>
        <begin position="210"/>
        <end position="230"/>
    </location>
</feature>
<feature type="transmembrane region" description="Helical" evidence="6">
    <location>
        <begin position="392"/>
        <end position="417"/>
    </location>
</feature>
<keyword evidence="5 6" id="KW-0472">Membrane</keyword>
<protein>
    <submittedName>
        <fullName evidence="8">MFS transporter</fullName>
    </submittedName>
</protein>
<dbReference type="GO" id="GO:0016020">
    <property type="term" value="C:membrane"/>
    <property type="evidence" value="ECO:0007669"/>
    <property type="project" value="UniProtKB-SubCell"/>
</dbReference>
<gene>
    <name evidence="8" type="ORF">FOB72_06355</name>
</gene>
<evidence type="ECO:0000256" key="3">
    <source>
        <dbReference type="ARBA" id="ARBA00022692"/>
    </source>
</evidence>
<feature type="transmembrane region" description="Helical" evidence="6">
    <location>
        <begin position="298"/>
        <end position="321"/>
    </location>
</feature>
<reference evidence="8 9" key="1">
    <citation type="submission" date="2019-09" db="EMBL/GenBank/DDBJ databases">
        <title>FDA dAtabase for Regulatory Grade micrObial Sequences (FDA-ARGOS): Supporting development and validation of Infectious Disease Dx tests.</title>
        <authorList>
            <person name="Sciortino C."/>
            <person name="Tallon L."/>
            <person name="Sadzewicz L."/>
            <person name="Vavikolanu K."/>
            <person name="Mehta A."/>
            <person name="Aluvathingal J."/>
            <person name="Nadendla S."/>
            <person name="Nandy P."/>
            <person name="Geyer C."/>
            <person name="Yan Y."/>
            <person name="Sichtig H."/>
        </authorList>
    </citation>
    <scope>NUCLEOTIDE SEQUENCE [LARGE SCALE GENOMIC DNA]</scope>
    <source>
        <strain evidence="8 9">FDAARGOS_664</strain>
    </source>
</reference>
<keyword evidence="2" id="KW-0813">Transport</keyword>
<organism evidence="8 9">
    <name type="scientific">Cupriavidus pauculus</name>
    <dbReference type="NCBI Taxonomy" id="82633"/>
    <lineage>
        <taxon>Bacteria</taxon>
        <taxon>Pseudomonadati</taxon>
        <taxon>Pseudomonadota</taxon>
        <taxon>Betaproteobacteria</taxon>
        <taxon>Burkholderiales</taxon>
        <taxon>Burkholderiaceae</taxon>
        <taxon>Cupriavidus</taxon>
    </lineage>
</organism>
<feature type="transmembrane region" description="Helical" evidence="6">
    <location>
        <begin position="333"/>
        <end position="349"/>
    </location>
</feature>
<feature type="transmembrane region" description="Helical" evidence="6">
    <location>
        <begin position="134"/>
        <end position="155"/>
    </location>
</feature>
<evidence type="ECO:0000256" key="4">
    <source>
        <dbReference type="ARBA" id="ARBA00022989"/>
    </source>
</evidence>
<dbReference type="InterPro" id="IPR011701">
    <property type="entry name" value="MFS"/>
</dbReference>
<dbReference type="Gene3D" id="1.20.1250.20">
    <property type="entry name" value="MFS general substrate transporter like domains"/>
    <property type="match status" value="1"/>
</dbReference>
<accession>A0A5P2H2H0</accession>
<dbReference type="PANTHER" id="PTHR23505">
    <property type="entry name" value="SPINSTER"/>
    <property type="match status" value="1"/>
</dbReference>
<dbReference type="InterPro" id="IPR044770">
    <property type="entry name" value="MFS_spinster-like"/>
</dbReference>
<feature type="transmembrane region" description="Helical" evidence="6">
    <location>
        <begin position="167"/>
        <end position="190"/>
    </location>
</feature>
<proteinExistence type="predicted"/>
<dbReference type="EMBL" id="CP044065">
    <property type="protein sequence ID" value="QET01703.1"/>
    <property type="molecule type" value="Genomic_DNA"/>
</dbReference>
<dbReference type="PANTHER" id="PTHR23505:SF79">
    <property type="entry name" value="PROTEIN SPINSTER"/>
    <property type="match status" value="1"/>
</dbReference>
<feature type="transmembrane region" description="Helical" evidence="6">
    <location>
        <begin position="355"/>
        <end position="380"/>
    </location>
</feature>
<keyword evidence="3 6" id="KW-0812">Transmembrane</keyword>